<dbReference type="AlphaFoldDB" id="A0A7K0J6D5"/>
<feature type="region of interest" description="Disordered" evidence="1">
    <location>
        <begin position="143"/>
        <end position="221"/>
    </location>
</feature>
<evidence type="ECO:0000313" key="4">
    <source>
        <dbReference type="Proteomes" id="UP000466104"/>
    </source>
</evidence>
<feature type="transmembrane region" description="Helical" evidence="2">
    <location>
        <begin position="70"/>
        <end position="93"/>
    </location>
</feature>
<keyword evidence="4" id="KW-1185">Reference proteome</keyword>
<sequence length="221" mass="22993">MSPGWRIVLAGVPILAAILISVSSRRVWLERAGIGLTGADVTGGLITATALMLVITVAFLLVVKTTGRRITGILQALVGVGIVAIVVTHRTATAHQWAAKGVDARAPQVHVSGWPWVCLIAGAVTIVSGIALAALADRWPHQSARRRGEFSGDSRSTWDALDRGEDPTVSDAAVPPETAGHDIAASRSDISQQKPSTSSATGPSHNDVDNGQHVHTDDTSG</sequence>
<keyword evidence="2" id="KW-0812">Transmembrane</keyword>
<name>A0A7K0J6D5_9ACTN</name>
<protein>
    <submittedName>
        <fullName evidence="3">Trp biosynthesis-associated membrane protein</fullName>
    </submittedName>
</protein>
<accession>A0A7K0J6D5</accession>
<feature type="compositionally biased region" description="Basic and acidic residues" evidence="1">
    <location>
        <begin position="206"/>
        <end position="221"/>
    </location>
</feature>
<reference evidence="3 4" key="1">
    <citation type="submission" date="2019-08" db="EMBL/GenBank/DDBJ databases">
        <title>In-depth cultivation of the pig gut microbiome towards novel bacterial diversity and tailored functional studies.</title>
        <authorList>
            <person name="Wylensek D."/>
            <person name="Hitch T.C.A."/>
            <person name="Clavel T."/>
        </authorList>
    </citation>
    <scope>NUCLEOTIDE SEQUENCE [LARGE SCALE GENOMIC DNA]</scope>
    <source>
        <strain evidence="3 4">WCA-380-WT-3A</strain>
    </source>
</reference>
<comment type="caution">
    <text evidence="3">The sequence shown here is derived from an EMBL/GenBank/DDBJ whole genome shotgun (WGS) entry which is preliminary data.</text>
</comment>
<keyword evidence="2" id="KW-1133">Transmembrane helix</keyword>
<evidence type="ECO:0000313" key="3">
    <source>
        <dbReference type="EMBL" id="MSS45525.1"/>
    </source>
</evidence>
<dbReference type="RefSeq" id="WP_154563394.1">
    <property type="nucleotide sequence ID" value="NZ_VUMG01000002.1"/>
</dbReference>
<proteinExistence type="predicted"/>
<organism evidence="3 4">
    <name type="scientific">Cutibacterium porci</name>
    <dbReference type="NCBI Taxonomy" id="2605781"/>
    <lineage>
        <taxon>Bacteria</taxon>
        <taxon>Bacillati</taxon>
        <taxon>Actinomycetota</taxon>
        <taxon>Actinomycetes</taxon>
        <taxon>Propionibacteriales</taxon>
        <taxon>Propionibacteriaceae</taxon>
        <taxon>Cutibacterium</taxon>
    </lineage>
</organism>
<evidence type="ECO:0000256" key="2">
    <source>
        <dbReference type="SAM" id="Phobius"/>
    </source>
</evidence>
<keyword evidence="2" id="KW-0472">Membrane</keyword>
<feature type="transmembrane region" description="Helical" evidence="2">
    <location>
        <begin position="41"/>
        <end position="63"/>
    </location>
</feature>
<feature type="transmembrane region" description="Helical" evidence="2">
    <location>
        <begin position="113"/>
        <end position="136"/>
    </location>
</feature>
<gene>
    <name evidence="3" type="ORF">FYJ43_05605</name>
</gene>
<feature type="compositionally biased region" description="Polar residues" evidence="1">
    <location>
        <begin position="188"/>
        <end position="204"/>
    </location>
</feature>
<dbReference type="Proteomes" id="UP000466104">
    <property type="component" value="Unassembled WGS sequence"/>
</dbReference>
<dbReference type="Pfam" id="PF09534">
    <property type="entry name" value="Trp_oprn_chp"/>
    <property type="match status" value="1"/>
</dbReference>
<evidence type="ECO:0000256" key="1">
    <source>
        <dbReference type="SAM" id="MobiDB-lite"/>
    </source>
</evidence>
<dbReference type="InterPro" id="IPR019051">
    <property type="entry name" value="Trp_biosyn_TM_oprn/chp"/>
</dbReference>
<dbReference type="EMBL" id="VUMG01000002">
    <property type="protein sequence ID" value="MSS45525.1"/>
    <property type="molecule type" value="Genomic_DNA"/>
</dbReference>